<feature type="binding site" evidence="4">
    <location>
        <position position="274"/>
    </location>
    <ligand>
        <name>Zn(2+)</name>
        <dbReference type="ChEBI" id="CHEBI:29105"/>
        <label>1</label>
    </ligand>
</feature>
<reference evidence="6" key="2">
    <citation type="submission" date="2020-09" db="EMBL/GenBank/DDBJ databases">
        <authorList>
            <person name="Sun Q."/>
            <person name="Zhou Y."/>
        </authorList>
    </citation>
    <scope>NUCLEOTIDE SEQUENCE</scope>
    <source>
        <strain evidence="6">CGMCC 1.16067</strain>
    </source>
</reference>
<feature type="binding site" evidence="4">
    <location>
        <position position="25"/>
    </location>
    <ligand>
        <name>Zn(2+)</name>
        <dbReference type="ChEBI" id="CHEBI:29105"/>
        <label>1</label>
    </ligand>
</feature>
<keyword evidence="7" id="KW-1185">Reference proteome</keyword>
<evidence type="ECO:0000256" key="5">
    <source>
        <dbReference type="PROSITE-ProRule" id="PRU00679"/>
    </source>
</evidence>
<comment type="similarity">
    <text evidence="5">Belongs to the metallo-dependent hydrolases superfamily. Phosphotriesterase family.</text>
</comment>
<evidence type="ECO:0000256" key="4">
    <source>
        <dbReference type="PIRSR" id="PIRSR601559-51"/>
    </source>
</evidence>
<feature type="binding site" evidence="4">
    <location>
        <position position="216"/>
    </location>
    <ligand>
        <name>Zn(2+)</name>
        <dbReference type="ChEBI" id="CHEBI:29105"/>
        <label>2</label>
    </ligand>
</feature>
<dbReference type="EMBL" id="BMKQ01000001">
    <property type="protein sequence ID" value="GGF34539.1"/>
    <property type="molecule type" value="Genomic_DNA"/>
</dbReference>
<dbReference type="Proteomes" id="UP000649179">
    <property type="component" value="Unassembled WGS sequence"/>
</dbReference>
<comment type="cofactor">
    <cofactor evidence="4">
        <name>a divalent metal cation</name>
        <dbReference type="ChEBI" id="CHEBI:60240"/>
    </cofactor>
    <text evidence="4">Binds 2 divalent metal cations per subunit.</text>
</comment>
<dbReference type="Pfam" id="PF02126">
    <property type="entry name" value="PTE"/>
    <property type="match status" value="1"/>
</dbReference>
<evidence type="ECO:0000313" key="6">
    <source>
        <dbReference type="EMBL" id="GGF34539.1"/>
    </source>
</evidence>
<dbReference type="InterPro" id="IPR032466">
    <property type="entry name" value="Metal_Hydrolase"/>
</dbReference>
<feature type="binding site" evidence="4">
    <location>
        <position position="186"/>
    </location>
    <ligand>
        <name>Zn(2+)</name>
        <dbReference type="ChEBI" id="CHEBI:29105"/>
        <label>2</label>
    </ligand>
</feature>
<protein>
    <submittedName>
        <fullName evidence="6">Phosphotriesterase</fullName>
    </submittedName>
</protein>
<dbReference type="PANTHER" id="PTHR10819">
    <property type="entry name" value="PHOSPHOTRIESTERASE-RELATED"/>
    <property type="match status" value="1"/>
</dbReference>
<dbReference type="GO" id="GO:0008270">
    <property type="term" value="F:zinc ion binding"/>
    <property type="evidence" value="ECO:0007669"/>
    <property type="project" value="InterPro"/>
</dbReference>
<dbReference type="AlphaFoldDB" id="A0A917BEB6"/>
<dbReference type="SUPFAM" id="SSF51556">
    <property type="entry name" value="Metallo-dependent hydrolases"/>
    <property type="match status" value="1"/>
</dbReference>
<gene>
    <name evidence="6" type="ORF">GCM10011519_05030</name>
</gene>
<sequence>MSPRSTVETVGGPVDVADLGTTYMHEHVFVLSTEVQQNYPEEWGSEDDRVADAVRQLTDLAASGVRTIVDLTVLGLGRDVPRVKRVAEQVPQLNVVVATGLYTYDMLPGFFSMRGPAVSGLVGHDVPDPLDAMFLRDIEVGIADTGVRAGMLKCAIDSRGPTKGVERVMRAVGRVHQRTGTPITVHTHVDPETRLAVERVLCDDLGVDPRAVVLGHAGDSTDCDHLASMADKGFVLGMDRLGIYTGESTFESRVGTIVEMCRWGYAERMVLSHDTSCYIDWVEPELAARMPQSTYSHIADEVLPHLRENGVTEEQIEQMLVGNPRTFFAGTDR</sequence>
<name>A0A917BEB6_9ACTN</name>
<evidence type="ECO:0000313" key="7">
    <source>
        <dbReference type="Proteomes" id="UP000649179"/>
    </source>
</evidence>
<dbReference type="InterPro" id="IPR001559">
    <property type="entry name" value="Phosphotriesterase"/>
</dbReference>
<dbReference type="PROSITE" id="PS51347">
    <property type="entry name" value="PHOSPHOTRIESTERASE_2"/>
    <property type="match status" value="1"/>
</dbReference>
<accession>A0A917BEB6</accession>
<evidence type="ECO:0000256" key="1">
    <source>
        <dbReference type="ARBA" id="ARBA00022723"/>
    </source>
</evidence>
<reference evidence="6" key="1">
    <citation type="journal article" date="2014" name="Int. J. Syst. Evol. Microbiol.">
        <title>Complete genome sequence of Corynebacterium casei LMG S-19264T (=DSM 44701T), isolated from a smear-ripened cheese.</title>
        <authorList>
            <consortium name="US DOE Joint Genome Institute (JGI-PGF)"/>
            <person name="Walter F."/>
            <person name="Albersmeier A."/>
            <person name="Kalinowski J."/>
            <person name="Ruckert C."/>
        </authorList>
    </citation>
    <scope>NUCLEOTIDE SEQUENCE</scope>
    <source>
        <strain evidence="6">CGMCC 1.16067</strain>
    </source>
</reference>
<feature type="modified residue" description="N6-carboxylysine" evidence="3 5">
    <location>
        <position position="153"/>
    </location>
</feature>
<feature type="binding site" description="via carbamate group" evidence="4">
    <location>
        <position position="153"/>
    </location>
    <ligand>
        <name>Zn(2+)</name>
        <dbReference type="ChEBI" id="CHEBI:29105"/>
        <label>1</label>
    </ligand>
</feature>
<organism evidence="6 7">
    <name type="scientific">Marmoricola endophyticus</name>
    <dbReference type="NCBI Taxonomy" id="2040280"/>
    <lineage>
        <taxon>Bacteria</taxon>
        <taxon>Bacillati</taxon>
        <taxon>Actinomycetota</taxon>
        <taxon>Actinomycetes</taxon>
        <taxon>Propionibacteriales</taxon>
        <taxon>Nocardioidaceae</taxon>
        <taxon>Marmoricola</taxon>
    </lineage>
</organism>
<dbReference type="PANTHER" id="PTHR10819:SF3">
    <property type="entry name" value="PHOSPHOTRIESTERASE-RELATED PROTEIN"/>
    <property type="match status" value="1"/>
</dbReference>
<dbReference type="GO" id="GO:0016787">
    <property type="term" value="F:hydrolase activity"/>
    <property type="evidence" value="ECO:0007669"/>
    <property type="project" value="UniProtKB-KW"/>
</dbReference>
<dbReference type="Gene3D" id="3.20.20.140">
    <property type="entry name" value="Metal-dependent hydrolases"/>
    <property type="match status" value="1"/>
</dbReference>
<evidence type="ECO:0000256" key="3">
    <source>
        <dbReference type="PIRSR" id="PIRSR601559-50"/>
    </source>
</evidence>
<feature type="binding site" description="via carbamate group" evidence="4">
    <location>
        <position position="153"/>
    </location>
    <ligand>
        <name>Zn(2+)</name>
        <dbReference type="ChEBI" id="CHEBI:29105"/>
        <label>2</label>
    </ligand>
</feature>
<feature type="binding site" evidence="4">
    <location>
        <position position="27"/>
    </location>
    <ligand>
        <name>Zn(2+)</name>
        <dbReference type="ChEBI" id="CHEBI:29105"/>
        <label>1</label>
    </ligand>
</feature>
<comment type="caution">
    <text evidence="6">The sequence shown here is derived from an EMBL/GenBank/DDBJ whole genome shotgun (WGS) entry which is preliminary data.</text>
</comment>
<keyword evidence="1 4" id="KW-0479">Metal-binding</keyword>
<proteinExistence type="inferred from homology"/>
<evidence type="ECO:0000256" key="2">
    <source>
        <dbReference type="ARBA" id="ARBA00022801"/>
    </source>
</evidence>
<keyword evidence="2" id="KW-0378">Hydrolase</keyword>
<dbReference type="RefSeq" id="WP_229660530.1">
    <property type="nucleotide sequence ID" value="NZ_BMKQ01000001.1"/>
</dbReference>